<feature type="transmembrane region" description="Helical" evidence="10">
    <location>
        <begin position="66"/>
        <end position="90"/>
    </location>
</feature>
<evidence type="ECO:0000256" key="2">
    <source>
        <dbReference type="ARBA" id="ARBA00008566"/>
    </source>
</evidence>
<name>A0A8E2EX77_9PEZI</name>
<feature type="transmembrane region" description="Helical" evidence="10">
    <location>
        <begin position="305"/>
        <end position="327"/>
    </location>
</feature>
<evidence type="ECO:0000256" key="9">
    <source>
        <dbReference type="ARBA" id="ARBA00072906"/>
    </source>
</evidence>
<feature type="transmembrane region" description="Helical" evidence="10">
    <location>
        <begin position="29"/>
        <end position="50"/>
    </location>
</feature>
<feature type="transmembrane region" description="Helical" evidence="10">
    <location>
        <begin position="279"/>
        <end position="299"/>
    </location>
</feature>
<keyword evidence="4" id="KW-1003">Cell membrane</keyword>
<keyword evidence="6 10" id="KW-1133">Transmembrane helix</keyword>
<accession>A0A8E2EX77</accession>
<feature type="transmembrane region" description="Helical" evidence="10">
    <location>
        <begin position="135"/>
        <end position="156"/>
    </location>
</feature>
<evidence type="ECO:0000256" key="3">
    <source>
        <dbReference type="ARBA" id="ARBA00022448"/>
    </source>
</evidence>
<dbReference type="CDD" id="cd09318">
    <property type="entry name" value="TDT_SSU1"/>
    <property type="match status" value="1"/>
</dbReference>
<keyword evidence="3" id="KW-0813">Transport</keyword>
<evidence type="ECO:0000256" key="8">
    <source>
        <dbReference type="ARBA" id="ARBA00056100"/>
    </source>
</evidence>
<dbReference type="OrthoDB" id="1099at2759"/>
<dbReference type="AlphaFoldDB" id="A0A8E2EX77"/>
<dbReference type="GO" id="GO:0000319">
    <property type="term" value="F:sulfite transmembrane transporter activity"/>
    <property type="evidence" value="ECO:0007669"/>
    <property type="project" value="TreeGrafter"/>
</dbReference>
<dbReference type="Proteomes" id="UP000250140">
    <property type="component" value="Unassembled WGS sequence"/>
</dbReference>
<dbReference type="InterPro" id="IPR051629">
    <property type="entry name" value="Sulfite_efflux_TDT"/>
</dbReference>
<dbReference type="InterPro" id="IPR038665">
    <property type="entry name" value="Voltage-dep_anion_channel_sf"/>
</dbReference>
<comment type="function">
    <text evidence="8">Sulphite efflux pump required for the secretion of sulphite as a reducing agent. In the presence of sulphite, cystine in keratin is directly cleaved to cysteine and S-sulphocysteine, and thereby, reduced proteins become accessible to hydrolysis by a variety of secreted endo- and exoproteases. Excretion of sulphite mediated by an efflux pump also represents a detoxification pathway for dermatophytes during infection of the epidermal stratum corneum, hair and nails, which are rich in cysteine.</text>
</comment>
<comment type="similarity">
    <text evidence="2">Belongs to the tellurite-resistance/dicarboxylate transporter (TDT) family.</text>
</comment>
<feature type="transmembrane region" description="Helical" evidence="10">
    <location>
        <begin position="102"/>
        <end position="123"/>
    </location>
</feature>
<gene>
    <name evidence="11" type="ORF">AOQ84DRAFT_297206</name>
</gene>
<dbReference type="EMBL" id="KV750091">
    <property type="protein sequence ID" value="OCL06323.1"/>
    <property type="molecule type" value="Genomic_DNA"/>
</dbReference>
<keyword evidence="7 10" id="KW-0472">Membrane</keyword>
<comment type="subcellular location">
    <subcellularLocation>
        <location evidence="1">Cell membrane</location>
        <topology evidence="1">Multi-pass membrane protein</topology>
    </subcellularLocation>
</comment>
<evidence type="ECO:0000256" key="6">
    <source>
        <dbReference type="ARBA" id="ARBA00022989"/>
    </source>
</evidence>
<dbReference type="GO" id="GO:0005886">
    <property type="term" value="C:plasma membrane"/>
    <property type="evidence" value="ECO:0007669"/>
    <property type="project" value="UniProtKB-SubCell"/>
</dbReference>
<evidence type="ECO:0000313" key="12">
    <source>
        <dbReference type="Proteomes" id="UP000250140"/>
    </source>
</evidence>
<dbReference type="Pfam" id="PF03595">
    <property type="entry name" value="SLAC1"/>
    <property type="match status" value="1"/>
</dbReference>
<dbReference type="FunFam" id="1.50.10.150:FF:000004">
    <property type="entry name" value="Malic acid transporter"/>
    <property type="match status" value="1"/>
</dbReference>
<protein>
    <recommendedName>
        <fullName evidence="9">Sulfite efflux pump SSU1</fullName>
    </recommendedName>
</protein>
<reference evidence="11 12" key="1">
    <citation type="journal article" date="2016" name="Nat. Commun.">
        <title>Ectomycorrhizal ecology is imprinted in the genome of the dominant symbiotic fungus Cenococcum geophilum.</title>
        <authorList>
            <consortium name="DOE Joint Genome Institute"/>
            <person name="Peter M."/>
            <person name="Kohler A."/>
            <person name="Ohm R.A."/>
            <person name="Kuo A."/>
            <person name="Krutzmann J."/>
            <person name="Morin E."/>
            <person name="Arend M."/>
            <person name="Barry K.W."/>
            <person name="Binder M."/>
            <person name="Choi C."/>
            <person name="Clum A."/>
            <person name="Copeland A."/>
            <person name="Grisel N."/>
            <person name="Haridas S."/>
            <person name="Kipfer T."/>
            <person name="LaButti K."/>
            <person name="Lindquist E."/>
            <person name="Lipzen A."/>
            <person name="Maire R."/>
            <person name="Meier B."/>
            <person name="Mihaltcheva S."/>
            <person name="Molinier V."/>
            <person name="Murat C."/>
            <person name="Poggeler S."/>
            <person name="Quandt C.A."/>
            <person name="Sperisen C."/>
            <person name="Tritt A."/>
            <person name="Tisserant E."/>
            <person name="Crous P.W."/>
            <person name="Henrissat B."/>
            <person name="Nehls U."/>
            <person name="Egli S."/>
            <person name="Spatafora J.W."/>
            <person name="Grigoriev I.V."/>
            <person name="Martin F.M."/>
        </authorList>
    </citation>
    <scope>NUCLEOTIDE SEQUENCE [LARGE SCALE GENOMIC DNA]</scope>
    <source>
        <strain evidence="11 12">CBS 207.34</strain>
    </source>
</reference>
<dbReference type="PANTHER" id="PTHR31686">
    <property type="match status" value="1"/>
</dbReference>
<proteinExistence type="inferred from homology"/>
<evidence type="ECO:0000256" key="7">
    <source>
        <dbReference type="ARBA" id="ARBA00023136"/>
    </source>
</evidence>
<feature type="transmembrane region" description="Helical" evidence="10">
    <location>
        <begin position="162"/>
        <end position="189"/>
    </location>
</feature>
<keyword evidence="5 10" id="KW-0812">Transmembrane</keyword>
<dbReference type="Gene3D" id="1.50.10.150">
    <property type="entry name" value="Voltage-dependent anion channel"/>
    <property type="match status" value="1"/>
</dbReference>
<dbReference type="InterPro" id="IPR004695">
    <property type="entry name" value="SLAC1/Mae1/Ssu1/TehA"/>
</dbReference>
<organism evidence="11 12">
    <name type="scientific">Glonium stellatum</name>
    <dbReference type="NCBI Taxonomy" id="574774"/>
    <lineage>
        <taxon>Eukaryota</taxon>
        <taxon>Fungi</taxon>
        <taxon>Dikarya</taxon>
        <taxon>Ascomycota</taxon>
        <taxon>Pezizomycotina</taxon>
        <taxon>Dothideomycetes</taxon>
        <taxon>Pleosporomycetidae</taxon>
        <taxon>Gloniales</taxon>
        <taxon>Gloniaceae</taxon>
        <taxon>Glonium</taxon>
    </lineage>
</organism>
<evidence type="ECO:0000256" key="4">
    <source>
        <dbReference type="ARBA" id="ARBA00022475"/>
    </source>
</evidence>
<feature type="transmembrane region" description="Helical" evidence="10">
    <location>
        <begin position="201"/>
        <end position="223"/>
    </location>
</feature>
<keyword evidence="12" id="KW-1185">Reference proteome</keyword>
<evidence type="ECO:0000256" key="1">
    <source>
        <dbReference type="ARBA" id="ARBA00004651"/>
    </source>
</evidence>
<feature type="transmembrane region" description="Helical" evidence="10">
    <location>
        <begin position="243"/>
        <end position="267"/>
    </location>
</feature>
<evidence type="ECO:0000256" key="10">
    <source>
        <dbReference type="SAM" id="Phobius"/>
    </source>
</evidence>
<sequence>MGTGIVSLLLHALPFPSHASTLHTLSVIIFILNTFLFALVFTISALRYILYPATWGLMIRHPVQSLFLGTAPMGFATIVNMFVLVCVPRWGGASAHVAWAMWWVDVAASVACCVGLPFMMMYVHPTSLSTMTAAWLLPIVAPIVAAASGAVVASALPNPQHALYTIVTSYVLWGIGVPMAMVTLVIYFHRLAMHKLPPREVIVSVFLPLGPMGQGGYAVMQLGKMALETFPKTKTLHPIAGEVLYVLGFVVAIVLWGFGLVWLFFAIASISRSKFPFNMGWWGFTFPIGVYAMSTLTLGDELPSAFFRILGTIFSICVMLLWLLVALSTAKQALSGRMFEAPCLKEMGRSCRAMERRQQDA</sequence>
<evidence type="ECO:0000256" key="5">
    <source>
        <dbReference type="ARBA" id="ARBA00022692"/>
    </source>
</evidence>
<dbReference type="PANTHER" id="PTHR31686:SF1">
    <property type="entry name" value="SULFITE EFFLUX PUMP SSU1"/>
    <property type="match status" value="1"/>
</dbReference>
<evidence type="ECO:0000313" key="11">
    <source>
        <dbReference type="EMBL" id="OCL06323.1"/>
    </source>
</evidence>